<sequence>MNSLRRLHVAAIFVSFFQALRSFLIPLLVSLFIGGSQSSGGFFRMEYIWIAIIVLSFIAGIVHWIFFRYRFEDGELYIQKGMFVRKKRYIQQQRVQSIDITAGLLQRIFGLVKLKIETAGGGLEPEIQLIAISREEAEEIRSKLLNKVSTAEPESSEQEAKPDVTWKLKPNRLVIAALTSSGIGLTLSAVIALFSQVEQFIPDAYYQQLMGLVSRTQLSAFAAWIVIILLLSWLLSFLGTVLKYGHFTIETYENEIVISRGLLEKRQLTIHPDRVTAVRIVRNIFRQPFGFASVYVESAGGGTKDEQLSTVLIPLAANKEIEALLGDVLPRYARSVEIKGAPRRAILRFCFPLVVIPLLIALGIGYFWSPYGYYGLLVVLFGIGLGCLQYKDAGAGVDGEFVAVRYRQLSQVQVISFKPKIQAAETRVSPFQRRKQLRSFRFSVLSSVVGKSFTVSHLDEQHAERLLQWFSVEQRA</sequence>
<keyword evidence="1" id="KW-0472">Membrane</keyword>
<dbReference type="AlphaFoldDB" id="A0A9X2IN82"/>
<feature type="transmembrane region" description="Helical" evidence="1">
    <location>
        <begin position="345"/>
        <end position="367"/>
    </location>
</feature>
<dbReference type="PANTHER" id="PTHR34473">
    <property type="entry name" value="UPF0699 TRANSMEMBRANE PROTEIN YDBS"/>
    <property type="match status" value="1"/>
</dbReference>
<dbReference type="PANTHER" id="PTHR34473:SF2">
    <property type="entry name" value="UPF0699 TRANSMEMBRANE PROTEIN YDBT"/>
    <property type="match status" value="1"/>
</dbReference>
<name>A0A9X2IN82_9BACI</name>
<dbReference type="RefSeq" id="WP_251222339.1">
    <property type="nucleotide sequence ID" value="NZ_JAMBOL010000003.1"/>
</dbReference>
<dbReference type="Proteomes" id="UP001139179">
    <property type="component" value="Unassembled WGS sequence"/>
</dbReference>
<feature type="transmembrane region" description="Helical" evidence="1">
    <location>
        <begin position="47"/>
        <end position="67"/>
    </location>
</feature>
<dbReference type="EMBL" id="JAMBOL010000003">
    <property type="protein sequence ID" value="MCM3713526.1"/>
    <property type="molecule type" value="Genomic_DNA"/>
</dbReference>
<feature type="transmembrane region" description="Helical" evidence="1">
    <location>
        <begin position="373"/>
        <end position="390"/>
    </location>
</feature>
<dbReference type="Pfam" id="PF03703">
    <property type="entry name" value="bPH_2"/>
    <property type="match status" value="3"/>
</dbReference>
<dbReference type="InterPro" id="IPR014529">
    <property type="entry name" value="UCP026631"/>
</dbReference>
<feature type="transmembrane region" description="Helical" evidence="1">
    <location>
        <begin position="173"/>
        <end position="197"/>
    </location>
</feature>
<feature type="transmembrane region" description="Helical" evidence="1">
    <location>
        <begin position="7"/>
        <end position="35"/>
    </location>
</feature>
<feature type="domain" description="YdbS-like PH" evidence="2">
    <location>
        <begin position="64"/>
        <end position="143"/>
    </location>
</feature>
<keyword evidence="4" id="KW-1185">Reference proteome</keyword>
<feature type="domain" description="YdbS-like PH" evidence="2">
    <location>
        <begin position="252"/>
        <end position="322"/>
    </location>
</feature>
<keyword evidence="1" id="KW-0812">Transmembrane</keyword>
<evidence type="ECO:0000313" key="4">
    <source>
        <dbReference type="Proteomes" id="UP001139179"/>
    </source>
</evidence>
<feature type="transmembrane region" description="Helical" evidence="1">
    <location>
        <begin position="217"/>
        <end position="238"/>
    </location>
</feature>
<protein>
    <submittedName>
        <fullName evidence="3">PH domain-containing protein</fullName>
    </submittedName>
</protein>
<organism evidence="3 4">
    <name type="scientific">Halalkalibacter oceani</name>
    <dbReference type="NCBI Taxonomy" id="1653776"/>
    <lineage>
        <taxon>Bacteria</taxon>
        <taxon>Bacillati</taxon>
        <taxon>Bacillota</taxon>
        <taxon>Bacilli</taxon>
        <taxon>Bacillales</taxon>
        <taxon>Bacillaceae</taxon>
        <taxon>Halalkalibacter</taxon>
    </lineage>
</organism>
<reference evidence="3" key="1">
    <citation type="submission" date="2022-05" db="EMBL/GenBank/DDBJ databases">
        <title>Comparative Genomics of Spacecraft Associated Microbes.</title>
        <authorList>
            <person name="Tran M.T."/>
            <person name="Wright A."/>
            <person name="Seuylemezian A."/>
            <person name="Eisen J."/>
            <person name="Coil D."/>
        </authorList>
    </citation>
    <scope>NUCLEOTIDE SEQUENCE</scope>
    <source>
        <strain evidence="3">214.1.1</strain>
    </source>
</reference>
<evidence type="ECO:0000256" key="1">
    <source>
        <dbReference type="SAM" id="Phobius"/>
    </source>
</evidence>
<dbReference type="PIRSF" id="PIRSF026631">
    <property type="entry name" value="UCP026631"/>
    <property type="match status" value="1"/>
</dbReference>
<proteinExistence type="predicted"/>
<feature type="domain" description="YdbS-like PH" evidence="2">
    <location>
        <begin position="396"/>
        <end position="469"/>
    </location>
</feature>
<gene>
    <name evidence="3" type="ORF">M3202_05480</name>
</gene>
<comment type="caution">
    <text evidence="3">The sequence shown here is derived from an EMBL/GenBank/DDBJ whole genome shotgun (WGS) entry which is preliminary data.</text>
</comment>
<accession>A0A9X2IN82</accession>
<evidence type="ECO:0000259" key="2">
    <source>
        <dbReference type="Pfam" id="PF03703"/>
    </source>
</evidence>
<keyword evidence="1" id="KW-1133">Transmembrane helix</keyword>
<dbReference type="InterPro" id="IPR005182">
    <property type="entry name" value="YdbS-like_PH"/>
</dbReference>
<evidence type="ECO:0000313" key="3">
    <source>
        <dbReference type="EMBL" id="MCM3713526.1"/>
    </source>
</evidence>